<keyword evidence="9" id="KW-1185">Reference proteome</keyword>
<reference evidence="8 9" key="1">
    <citation type="submission" date="2017-09" db="EMBL/GenBank/DDBJ databases">
        <authorList>
            <person name="Ehlers B."/>
            <person name="Leendertz F.H."/>
        </authorList>
    </citation>
    <scope>NUCLEOTIDE SEQUENCE [LARGE SCALE GENOMIC DNA]</scope>
    <source>
        <strain evidence="8 9">DSM 46844</strain>
    </source>
</reference>
<protein>
    <submittedName>
        <fullName evidence="8">Conserved hypothetical integral membrane protein</fullName>
    </submittedName>
</protein>
<evidence type="ECO:0000313" key="8">
    <source>
        <dbReference type="EMBL" id="SNX96290.1"/>
    </source>
</evidence>
<keyword evidence="6 7" id="KW-0472">Membrane</keyword>
<sequence length="366" mass="36250">MGRVPPDLAAARVGMTTVRGDGAVRAEDDGVVLGAPAAEEETARRWPGLVAAALGLGGALLAHQLLPAIGVLTWAVALGMVAGNTGLLPGGAGQALAAVTKRLLRIGIVLLGFAVSFGSVMALGVGTVALVAGTLVVTLVVTTWLGNRMRLGAARSLLIGTGFAICGASAIAAMEETAGADEEDVAVGIAMVTLFGTVAMVLLPLLAQPLGLSDVQFGIWAGASIHEVGQVVAAAGAGGAAVVAVAVVVKLTRVLLLAPVVATVSVRRRLAGSGQRTAAKRPPIVPLFVLGFLACVALRSTGVIPTGALTTISQVQVAALGAALFGMGAAVQIRSLFRGSGRVLLVSTLSTLLVTGIALAGVLVLG</sequence>
<dbReference type="GO" id="GO:0005886">
    <property type="term" value="C:plasma membrane"/>
    <property type="evidence" value="ECO:0007669"/>
    <property type="project" value="UniProtKB-SubCell"/>
</dbReference>
<accession>A0A285EBD3</accession>
<feature type="transmembrane region" description="Helical" evidence="7">
    <location>
        <begin position="312"/>
        <end position="331"/>
    </location>
</feature>
<dbReference type="PANTHER" id="PTHR30106:SF2">
    <property type="entry name" value="UPF0324 INNER MEMBRANE PROTEIN YEIH"/>
    <property type="match status" value="1"/>
</dbReference>
<proteinExistence type="inferred from homology"/>
<comment type="subcellular location">
    <subcellularLocation>
        <location evidence="1">Cell membrane</location>
        <topology evidence="1">Multi-pass membrane protein</topology>
    </subcellularLocation>
</comment>
<evidence type="ECO:0000256" key="2">
    <source>
        <dbReference type="ARBA" id="ARBA00007977"/>
    </source>
</evidence>
<gene>
    <name evidence="8" type="ORF">SAMN06893097_1044</name>
</gene>
<feature type="transmembrane region" description="Helical" evidence="7">
    <location>
        <begin position="72"/>
        <end position="91"/>
    </location>
</feature>
<dbReference type="EMBL" id="OBDO01000004">
    <property type="protein sequence ID" value="SNX96290.1"/>
    <property type="molecule type" value="Genomic_DNA"/>
</dbReference>
<evidence type="ECO:0000256" key="5">
    <source>
        <dbReference type="ARBA" id="ARBA00022989"/>
    </source>
</evidence>
<keyword evidence="3" id="KW-1003">Cell membrane</keyword>
<name>A0A285EBD3_9ACTN</name>
<dbReference type="AlphaFoldDB" id="A0A285EBD3"/>
<evidence type="ECO:0000256" key="6">
    <source>
        <dbReference type="ARBA" id="ARBA00023136"/>
    </source>
</evidence>
<evidence type="ECO:0000256" key="3">
    <source>
        <dbReference type="ARBA" id="ARBA00022475"/>
    </source>
</evidence>
<dbReference type="Proteomes" id="UP000219514">
    <property type="component" value="Unassembled WGS sequence"/>
</dbReference>
<dbReference type="RefSeq" id="WP_216359691.1">
    <property type="nucleotide sequence ID" value="NZ_JACHXB010000002.1"/>
</dbReference>
<evidence type="ECO:0000256" key="7">
    <source>
        <dbReference type="SAM" id="Phobius"/>
    </source>
</evidence>
<feature type="transmembrane region" description="Helical" evidence="7">
    <location>
        <begin position="343"/>
        <end position="365"/>
    </location>
</feature>
<evidence type="ECO:0000256" key="4">
    <source>
        <dbReference type="ARBA" id="ARBA00022692"/>
    </source>
</evidence>
<keyword evidence="4 7" id="KW-0812">Transmembrane</keyword>
<dbReference type="PANTHER" id="PTHR30106">
    <property type="entry name" value="INNER MEMBRANE PROTEIN YEIH-RELATED"/>
    <property type="match status" value="1"/>
</dbReference>
<dbReference type="Pfam" id="PF03601">
    <property type="entry name" value="Cons_hypoth698"/>
    <property type="match status" value="1"/>
</dbReference>
<feature type="transmembrane region" description="Helical" evidence="7">
    <location>
        <begin position="103"/>
        <end position="122"/>
    </location>
</feature>
<dbReference type="InterPro" id="IPR018383">
    <property type="entry name" value="UPF0324_pro"/>
</dbReference>
<evidence type="ECO:0000256" key="1">
    <source>
        <dbReference type="ARBA" id="ARBA00004651"/>
    </source>
</evidence>
<comment type="similarity">
    <text evidence="2">Belongs to the UPF0324 family.</text>
</comment>
<evidence type="ECO:0000313" key="9">
    <source>
        <dbReference type="Proteomes" id="UP000219514"/>
    </source>
</evidence>
<organism evidence="8 9">
    <name type="scientific">Geodermatophilus sabuli</name>
    <dbReference type="NCBI Taxonomy" id="1564158"/>
    <lineage>
        <taxon>Bacteria</taxon>
        <taxon>Bacillati</taxon>
        <taxon>Actinomycetota</taxon>
        <taxon>Actinomycetes</taxon>
        <taxon>Geodermatophilales</taxon>
        <taxon>Geodermatophilaceae</taxon>
        <taxon>Geodermatophilus</taxon>
    </lineage>
</organism>
<feature type="transmembrane region" description="Helical" evidence="7">
    <location>
        <begin position="157"/>
        <end position="174"/>
    </location>
</feature>
<feature type="transmembrane region" description="Helical" evidence="7">
    <location>
        <begin position="283"/>
        <end position="300"/>
    </location>
</feature>
<feature type="transmembrane region" description="Helical" evidence="7">
    <location>
        <begin position="186"/>
        <end position="207"/>
    </location>
</feature>
<keyword evidence="5 7" id="KW-1133">Transmembrane helix</keyword>
<feature type="transmembrane region" description="Helical" evidence="7">
    <location>
        <begin position="228"/>
        <end position="248"/>
    </location>
</feature>